<organism evidence="2 3">
    <name type="scientific">Methylobrevis albus</name>
    <dbReference type="NCBI Taxonomy" id="2793297"/>
    <lineage>
        <taxon>Bacteria</taxon>
        <taxon>Pseudomonadati</taxon>
        <taxon>Pseudomonadota</taxon>
        <taxon>Alphaproteobacteria</taxon>
        <taxon>Hyphomicrobiales</taxon>
        <taxon>Pleomorphomonadaceae</taxon>
        <taxon>Methylobrevis</taxon>
    </lineage>
</organism>
<protein>
    <submittedName>
        <fullName evidence="2">DUF1036 domain-containing protein</fullName>
    </submittedName>
</protein>
<feature type="compositionally biased region" description="Low complexity" evidence="1">
    <location>
        <begin position="1"/>
        <end position="13"/>
    </location>
</feature>
<dbReference type="AlphaFoldDB" id="A0A931I521"/>
<keyword evidence="3" id="KW-1185">Reference proteome</keyword>
<dbReference type="Proteomes" id="UP000631694">
    <property type="component" value="Unassembled WGS sequence"/>
</dbReference>
<gene>
    <name evidence="2" type="ORF">I5731_16460</name>
</gene>
<dbReference type="Pfam" id="PF06282">
    <property type="entry name" value="DUF1036"/>
    <property type="match status" value="1"/>
</dbReference>
<evidence type="ECO:0000313" key="3">
    <source>
        <dbReference type="Proteomes" id="UP000631694"/>
    </source>
</evidence>
<sequence length="180" mass="19476">MIATGAGPYAPATPFQPPATAPRSGADAPDRRRGRGRRSVVIAAGALLAYLALPADAALADLRLCNKTEATVSVAIGYKAKDGWTTEGWWNIPGNKCNTLIPGPLTARYYYLYAVDARQGGEWGGKAFLCTRRKMFTILGTEDCVARGYDRTGFFEIDTQEQRGWTVQLTEPTQRGTAGK</sequence>
<feature type="region of interest" description="Disordered" evidence="1">
    <location>
        <begin position="1"/>
        <end position="34"/>
    </location>
</feature>
<proteinExistence type="predicted"/>
<accession>A0A931I521</accession>
<name>A0A931I521_9HYPH</name>
<evidence type="ECO:0000313" key="2">
    <source>
        <dbReference type="EMBL" id="MBH0239418.1"/>
    </source>
</evidence>
<dbReference type="EMBL" id="JADZLT010000054">
    <property type="protein sequence ID" value="MBH0239418.1"/>
    <property type="molecule type" value="Genomic_DNA"/>
</dbReference>
<dbReference type="InterPro" id="IPR009380">
    <property type="entry name" value="DUF1036"/>
</dbReference>
<comment type="caution">
    <text evidence="2">The sequence shown here is derived from an EMBL/GenBank/DDBJ whole genome shotgun (WGS) entry which is preliminary data.</text>
</comment>
<reference evidence="2" key="1">
    <citation type="submission" date="2020-12" db="EMBL/GenBank/DDBJ databases">
        <title>Methylobrevis albus sp. nov., isolated from fresh water lack sediment.</title>
        <authorList>
            <person name="Zou Q."/>
        </authorList>
    </citation>
    <scope>NUCLEOTIDE SEQUENCE</scope>
    <source>
        <strain evidence="2">L22</strain>
    </source>
</reference>
<evidence type="ECO:0000256" key="1">
    <source>
        <dbReference type="SAM" id="MobiDB-lite"/>
    </source>
</evidence>